<protein>
    <submittedName>
        <fullName evidence="4">Mannitol 2-dehydrogenase</fullName>
        <ecNumber evidence="4">1.1.1.67</ecNumber>
    </submittedName>
</protein>
<dbReference type="OrthoDB" id="271711at2"/>
<dbReference type="GO" id="GO:0050086">
    <property type="term" value="F:mannitol 2-dehydrogenase activity"/>
    <property type="evidence" value="ECO:0007669"/>
    <property type="project" value="UniProtKB-EC"/>
</dbReference>
<keyword evidence="1 4" id="KW-0560">Oxidoreductase</keyword>
<feature type="domain" description="Mannitol dehydrogenase N-terminal" evidence="2">
    <location>
        <begin position="32"/>
        <end position="281"/>
    </location>
</feature>
<keyword evidence="5" id="KW-1185">Reference proteome</keyword>
<dbReference type="InterPro" id="IPR000669">
    <property type="entry name" value="Mannitol_DH"/>
</dbReference>
<sequence>MDELIPLSDATLSTVPSRVTKPRYDRSALTPGIVHIGVGNFHRAHQAWYLHRLIQDGHAYDWAIIGAGVRPYDAAMRDKLVAQDCLTTLVELNPSKTSAEIVGSMTGYLPIAADNAPLIQQMADPAIRIVALTVTEGGYYIDPVTKEFDRRHADIQHDAQHPETPKTAFGAMVAALKLRRDQGHGPFTGLSCDNLLANGQILRQTVLGLSRLSDPDLADWIDANCTFPNSMVDCIVPATGSREIALAHEFGLDDQAPVSHETFRQWVLEDRFCAGRPEWEKVGATFTDNVHGYEMMKLRLLNAGHQVIANAGEILSLSTIADCMAHPLISAMFSKVLKDEIVPHVSAVPNMTPAQYVDLIRSRFSNPAVLDTTRRVAFDGSSRHTGFVLPAIEDGLEKGTPIEGLALVEALWARMCEGSREDGSRIEPNDPYWSQRTDAAQNARLRPLAWLEQSDVYGDLAANARFATAFEHWLGRIWSDGCETALREYLQIAQTATARSASNPG</sequence>
<name>A0A0M7AMR3_9HYPH</name>
<dbReference type="InterPro" id="IPR050988">
    <property type="entry name" value="Mannitol_DH/Oxidoreductase"/>
</dbReference>
<dbReference type="RefSeq" id="WP_055673776.1">
    <property type="nucleotide sequence ID" value="NZ_CXWD01000026.1"/>
</dbReference>
<dbReference type="InterPro" id="IPR013118">
    <property type="entry name" value="Mannitol_DH_C"/>
</dbReference>
<dbReference type="PANTHER" id="PTHR43362">
    <property type="entry name" value="MANNITOL DEHYDROGENASE DSF1-RELATED"/>
    <property type="match status" value="1"/>
</dbReference>
<dbReference type="InterPro" id="IPR008927">
    <property type="entry name" value="6-PGluconate_DH-like_C_sf"/>
</dbReference>
<dbReference type="PANTHER" id="PTHR43362:SF1">
    <property type="entry name" value="MANNITOL DEHYDROGENASE 2-RELATED"/>
    <property type="match status" value="1"/>
</dbReference>
<evidence type="ECO:0000256" key="1">
    <source>
        <dbReference type="ARBA" id="ARBA00023002"/>
    </source>
</evidence>
<dbReference type="EMBL" id="CXWD01000026">
    <property type="protein sequence ID" value="CTQ76425.1"/>
    <property type="molecule type" value="Genomic_DNA"/>
</dbReference>
<dbReference type="Pfam" id="PF08125">
    <property type="entry name" value="Mannitol_dh_C"/>
    <property type="match status" value="1"/>
</dbReference>
<dbReference type="STRING" id="388408.LAX5112_04591"/>
<dbReference type="SUPFAM" id="SSF51735">
    <property type="entry name" value="NAD(P)-binding Rossmann-fold domains"/>
    <property type="match status" value="1"/>
</dbReference>
<proteinExistence type="predicted"/>
<dbReference type="Pfam" id="PF01232">
    <property type="entry name" value="Mannitol_dh"/>
    <property type="match status" value="1"/>
</dbReference>
<dbReference type="InterPro" id="IPR013131">
    <property type="entry name" value="Mannitol_DH_N"/>
</dbReference>
<dbReference type="AlphaFoldDB" id="A0A0M7AMR3"/>
<dbReference type="Proteomes" id="UP000053235">
    <property type="component" value="Unassembled WGS sequence"/>
</dbReference>
<evidence type="ECO:0000259" key="3">
    <source>
        <dbReference type="Pfam" id="PF08125"/>
    </source>
</evidence>
<dbReference type="EC" id="1.1.1.67" evidence="4"/>
<reference evidence="5" key="1">
    <citation type="submission" date="2015-07" db="EMBL/GenBank/DDBJ databases">
        <authorList>
            <person name="Rodrigo-Torres Lidia"/>
            <person name="Arahal R.David."/>
        </authorList>
    </citation>
    <scope>NUCLEOTIDE SEQUENCE [LARGE SCALE GENOMIC DNA]</scope>
    <source>
        <strain evidence="5">CECT 5112</strain>
    </source>
</reference>
<feature type="domain" description="Mannitol dehydrogenase C-terminal" evidence="3">
    <location>
        <begin position="289"/>
        <end position="477"/>
    </location>
</feature>
<dbReference type="InterPro" id="IPR036291">
    <property type="entry name" value="NAD(P)-bd_dom_sf"/>
</dbReference>
<evidence type="ECO:0000259" key="2">
    <source>
        <dbReference type="Pfam" id="PF01232"/>
    </source>
</evidence>
<evidence type="ECO:0000313" key="5">
    <source>
        <dbReference type="Proteomes" id="UP000053235"/>
    </source>
</evidence>
<dbReference type="InterPro" id="IPR013328">
    <property type="entry name" value="6PGD_dom2"/>
</dbReference>
<dbReference type="SUPFAM" id="SSF48179">
    <property type="entry name" value="6-phosphogluconate dehydrogenase C-terminal domain-like"/>
    <property type="match status" value="1"/>
</dbReference>
<evidence type="ECO:0000313" key="4">
    <source>
        <dbReference type="EMBL" id="CTQ76425.1"/>
    </source>
</evidence>
<dbReference type="Gene3D" id="1.10.1040.10">
    <property type="entry name" value="N-(1-d-carboxylethyl)-l-norvaline Dehydrogenase, domain 2"/>
    <property type="match status" value="1"/>
</dbReference>
<accession>A0A0M7AMR3</accession>
<dbReference type="PRINTS" id="PR00084">
    <property type="entry name" value="MTLDHDRGNASE"/>
</dbReference>
<gene>
    <name evidence="4" type="primary">mtlK</name>
    <name evidence="4" type="ORF">LAX5112_04591</name>
</gene>
<dbReference type="Gene3D" id="3.40.50.720">
    <property type="entry name" value="NAD(P)-binding Rossmann-like Domain"/>
    <property type="match status" value="1"/>
</dbReference>
<organism evidence="4 5">
    <name type="scientific">Roseibium alexandrii</name>
    <dbReference type="NCBI Taxonomy" id="388408"/>
    <lineage>
        <taxon>Bacteria</taxon>
        <taxon>Pseudomonadati</taxon>
        <taxon>Pseudomonadota</taxon>
        <taxon>Alphaproteobacteria</taxon>
        <taxon>Hyphomicrobiales</taxon>
        <taxon>Stappiaceae</taxon>
        <taxon>Roseibium</taxon>
    </lineage>
</organism>